<dbReference type="Proteomes" id="UP000775213">
    <property type="component" value="Unassembled WGS sequence"/>
</dbReference>
<keyword evidence="2" id="KW-1185">Reference proteome</keyword>
<proteinExistence type="predicted"/>
<dbReference type="AlphaFoldDB" id="A0AAV7HIC2"/>
<reference evidence="1 2" key="1">
    <citation type="journal article" date="2021" name="Hortic Res">
        <title>Chromosome-scale assembly of the Dendrobium chrysotoxum genome enhances the understanding of orchid evolution.</title>
        <authorList>
            <person name="Zhang Y."/>
            <person name="Zhang G.Q."/>
            <person name="Zhang D."/>
            <person name="Liu X.D."/>
            <person name="Xu X.Y."/>
            <person name="Sun W.H."/>
            <person name="Yu X."/>
            <person name="Zhu X."/>
            <person name="Wang Z.W."/>
            <person name="Zhao X."/>
            <person name="Zhong W.Y."/>
            <person name="Chen H."/>
            <person name="Yin W.L."/>
            <person name="Huang T."/>
            <person name="Niu S.C."/>
            <person name="Liu Z.J."/>
        </authorList>
    </citation>
    <scope>NUCLEOTIDE SEQUENCE [LARGE SCALE GENOMIC DNA]</scope>
    <source>
        <strain evidence="1">Lindl</strain>
    </source>
</reference>
<accession>A0AAV7HIC2</accession>
<sequence length="118" mass="13211">MDLYTYVLTYIYSFSSVPSHDLTRRLVPLFPYLPSSPLEKTMGSTSPGAKGSDVFHCLSPPKTRCLARWHSRGYGGFKGSSSLDEDEEYQFNEENIDGDKDELDVSRAGLPVQLVDIL</sequence>
<evidence type="ECO:0000313" key="2">
    <source>
        <dbReference type="Proteomes" id="UP000775213"/>
    </source>
</evidence>
<organism evidence="1 2">
    <name type="scientific">Dendrobium chrysotoxum</name>
    <name type="common">Orchid</name>
    <dbReference type="NCBI Taxonomy" id="161865"/>
    <lineage>
        <taxon>Eukaryota</taxon>
        <taxon>Viridiplantae</taxon>
        <taxon>Streptophyta</taxon>
        <taxon>Embryophyta</taxon>
        <taxon>Tracheophyta</taxon>
        <taxon>Spermatophyta</taxon>
        <taxon>Magnoliopsida</taxon>
        <taxon>Liliopsida</taxon>
        <taxon>Asparagales</taxon>
        <taxon>Orchidaceae</taxon>
        <taxon>Epidendroideae</taxon>
        <taxon>Malaxideae</taxon>
        <taxon>Dendrobiinae</taxon>
        <taxon>Dendrobium</taxon>
    </lineage>
</organism>
<protein>
    <submittedName>
        <fullName evidence="1">Uncharacterized protein</fullName>
    </submittedName>
</protein>
<name>A0AAV7HIC2_DENCH</name>
<comment type="caution">
    <text evidence="1">The sequence shown here is derived from an EMBL/GenBank/DDBJ whole genome shotgun (WGS) entry which is preliminary data.</text>
</comment>
<dbReference type="EMBL" id="JAGFBR010000004">
    <property type="protein sequence ID" value="KAH0467584.1"/>
    <property type="molecule type" value="Genomic_DNA"/>
</dbReference>
<gene>
    <name evidence="1" type="ORF">IEQ34_002617</name>
</gene>
<evidence type="ECO:0000313" key="1">
    <source>
        <dbReference type="EMBL" id="KAH0467584.1"/>
    </source>
</evidence>